<protein>
    <submittedName>
        <fullName evidence="1">Uncharacterized protein</fullName>
    </submittedName>
</protein>
<dbReference type="AlphaFoldDB" id="A0A1G2C6K3"/>
<gene>
    <name evidence="1" type="ORF">A2128_01420</name>
</gene>
<sequence length="90" mass="10221">MTLKEFATKAAGRPCNSCSRPLPATIEIEHYDHDGGWEVEGFAVKQWLYATCPACEYQNALWKLGIKGDENRNHGAIAEVRDAVYRHLWN</sequence>
<proteinExistence type="predicted"/>
<evidence type="ECO:0000313" key="1">
    <source>
        <dbReference type="EMBL" id="OGY97008.1"/>
    </source>
</evidence>
<accession>A0A1G2C6K3</accession>
<dbReference type="EMBL" id="MHKV01000026">
    <property type="protein sequence ID" value="OGY97008.1"/>
    <property type="molecule type" value="Genomic_DNA"/>
</dbReference>
<name>A0A1G2C6K3_9BACT</name>
<evidence type="ECO:0000313" key="2">
    <source>
        <dbReference type="Proteomes" id="UP000176349"/>
    </source>
</evidence>
<dbReference type="Proteomes" id="UP000176349">
    <property type="component" value="Unassembled WGS sequence"/>
</dbReference>
<comment type="caution">
    <text evidence="1">The sequence shown here is derived from an EMBL/GenBank/DDBJ whole genome shotgun (WGS) entry which is preliminary data.</text>
</comment>
<organism evidence="1 2">
    <name type="scientific">Candidatus Liptonbacteria bacterium GWC1_60_9</name>
    <dbReference type="NCBI Taxonomy" id="1798645"/>
    <lineage>
        <taxon>Bacteria</taxon>
        <taxon>Candidatus Liptoniibacteriota</taxon>
    </lineage>
</organism>
<reference evidence="1 2" key="1">
    <citation type="journal article" date="2016" name="Nat. Commun.">
        <title>Thousands of microbial genomes shed light on interconnected biogeochemical processes in an aquifer system.</title>
        <authorList>
            <person name="Anantharaman K."/>
            <person name="Brown C.T."/>
            <person name="Hug L.A."/>
            <person name="Sharon I."/>
            <person name="Castelle C.J."/>
            <person name="Probst A.J."/>
            <person name="Thomas B.C."/>
            <person name="Singh A."/>
            <person name="Wilkins M.J."/>
            <person name="Karaoz U."/>
            <person name="Brodie E.L."/>
            <person name="Williams K.H."/>
            <person name="Hubbard S.S."/>
            <person name="Banfield J.F."/>
        </authorList>
    </citation>
    <scope>NUCLEOTIDE SEQUENCE [LARGE SCALE GENOMIC DNA]</scope>
</reference>